<comment type="caution">
    <text evidence="2">The sequence shown here is derived from an EMBL/GenBank/DDBJ whole genome shotgun (WGS) entry which is preliminary data.</text>
</comment>
<reference evidence="2 3" key="1">
    <citation type="submission" date="2017-02" db="EMBL/GenBank/DDBJ databases">
        <title>Draft Genome Sequences of 'Candidatus Synechococcus spongiarum', Cyanobacterial Symbionts of the Mediterranean Sponge Aplysina aerophoba from two locations.</title>
        <authorList>
            <person name="Slaby B.M."/>
            <person name="Hentschel U."/>
        </authorList>
    </citation>
    <scope>NUCLEOTIDE SEQUENCE [LARGE SCALE GENOMIC DNA]</scope>
    <source>
        <strain evidence="2">LMB bulk15N</strain>
    </source>
</reference>
<name>A0A1T1D5G3_9SYNE</name>
<dbReference type="SUPFAM" id="SSF88723">
    <property type="entry name" value="PIN domain-like"/>
    <property type="match status" value="1"/>
</dbReference>
<evidence type="ECO:0000313" key="3">
    <source>
        <dbReference type="Proteomes" id="UP000242590"/>
    </source>
</evidence>
<dbReference type="InterPro" id="IPR002716">
    <property type="entry name" value="PIN_dom"/>
</dbReference>
<dbReference type="EMBL" id="MWLE01000028">
    <property type="protein sequence ID" value="OOV36081.1"/>
    <property type="molecule type" value="Genomic_DNA"/>
</dbReference>
<protein>
    <recommendedName>
        <fullName evidence="1">PIN domain-containing protein</fullName>
    </recommendedName>
</protein>
<dbReference type="Pfam" id="PF10130">
    <property type="entry name" value="PIN_2"/>
    <property type="match status" value="1"/>
</dbReference>
<dbReference type="OrthoDB" id="68993at2"/>
<dbReference type="AlphaFoldDB" id="A0A1T1D5G3"/>
<evidence type="ECO:0000313" key="2">
    <source>
        <dbReference type="EMBL" id="OOV36081.1"/>
    </source>
</evidence>
<evidence type="ECO:0000259" key="1">
    <source>
        <dbReference type="Pfam" id="PF10130"/>
    </source>
</evidence>
<feature type="domain" description="PIN" evidence="1">
    <location>
        <begin position="3"/>
        <end position="51"/>
    </location>
</feature>
<dbReference type="Proteomes" id="UP000242590">
    <property type="component" value="Unassembled WGS sequence"/>
</dbReference>
<organism evidence="2 3">
    <name type="scientific">Candidatus Synechococcus spongiarum LMB bulk15N</name>
    <dbReference type="NCBI Taxonomy" id="1943583"/>
    <lineage>
        <taxon>Bacteria</taxon>
        <taxon>Bacillati</taxon>
        <taxon>Cyanobacteriota</taxon>
        <taxon>Cyanophyceae</taxon>
        <taxon>Synechococcales</taxon>
        <taxon>Synechococcaceae</taxon>
        <taxon>Synechococcus</taxon>
    </lineage>
</organism>
<sequence>MAQARLSSHASESNDWQVVALALYLGCGIFSHDRDFWGAGVPIWSMDTVERCLKRGGLDL</sequence>
<dbReference type="InterPro" id="IPR029060">
    <property type="entry name" value="PIN-like_dom_sf"/>
</dbReference>
<accession>A0A1T1D5G3</accession>
<gene>
    <name evidence="2" type="ORF">BV53_02100</name>
</gene>
<proteinExistence type="predicted"/>